<evidence type="ECO:0000313" key="2">
    <source>
        <dbReference type="Proteomes" id="UP000444721"/>
    </source>
</evidence>
<dbReference type="VEuPathDB" id="AmoebaDB:NfTy_071110"/>
<organism evidence="1 2">
    <name type="scientific">Naegleria fowleri</name>
    <name type="common">Brain eating amoeba</name>
    <dbReference type="NCBI Taxonomy" id="5763"/>
    <lineage>
        <taxon>Eukaryota</taxon>
        <taxon>Discoba</taxon>
        <taxon>Heterolobosea</taxon>
        <taxon>Tetramitia</taxon>
        <taxon>Eutetramitia</taxon>
        <taxon>Vahlkampfiidae</taxon>
        <taxon>Naegleria</taxon>
    </lineage>
</organism>
<dbReference type="Proteomes" id="UP000444721">
    <property type="component" value="Unassembled WGS sequence"/>
</dbReference>
<comment type="caution">
    <text evidence="1">The sequence shown here is derived from an EMBL/GenBank/DDBJ whole genome shotgun (WGS) entry which is preliminary data.</text>
</comment>
<evidence type="ECO:0000313" key="1">
    <source>
        <dbReference type="EMBL" id="KAF0977476.1"/>
    </source>
</evidence>
<dbReference type="VEuPathDB" id="AmoebaDB:FDP41_003468"/>
<keyword evidence="2" id="KW-1185">Reference proteome</keyword>
<protein>
    <submittedName>
        <fullName evidence="1">Uncharacterized protein</fullName>
    </submittedName>
</protein>
<gene>
    <name evidence="1" type="ORF">FDP41_003468</name>
</gene>
<dbReference type="AlphaFoldDB" id="A0A6A5BQW4"/>
<proteinExistence type="predicted"/>
<name>A0A6A5BQW4_NAEFO</name>
<reference evidence="1 2" key="1">
    <citation type="journal article" date="2019" name="Sci. Rep.">
        <title>Nanopore sequencing improves the draft genome of the human pathogenic amoeba Naegleria fowleri.</title>
        <authorList>
            <person name="Liechti N."/>
            <person name="Schurch N."/>
            <person name="Bruggmann R."/>
            <person name="Wittwer M."/>
        </authorList>
    </citation>
    <scope>NUCLEOTIDE SEQUENCE [LARGE SCALE GENOMIC DNA]</scope>
    <source>
        <strain evidence="1 2">ATCC 30894</strain>
    </source>
</reference>
<dbReference type="GeneID" id="68110686"/>
<dbReference type="RefSeq" id="XP_044562189.1">
    <property type="nucleotide sequence ID" value="XM_044706775.1"/>
</dbReference>
<accession>A0A6A5BQW4</accession>
<dbReference type="EMBL" id="VFQX01000034">
    <property type="protein sequence ID" value="KAF0977476.1"/>
    <property type="molecule type" value="Genomic_DNA"/>
</dbReference>
<sequence length="109" mass="12361">MAKLLFKPDVTFKKALKNFSEAILPLFDLNHEKHIVLVTEVKGVLKDLFLTFIKTRDVGSDSYDFHSNFCPVKREEKNPSVLKIPTEEHYPDIASLVGARIISNSDSIT</sequence>